<protein>
    <submittedName>
        <fullName evidence="1">Uncharacterized protein</fullName>
    </submittedName>
</protein>
<evidence type="ECO:0000313" key="1">
    <source>
        <dbReference type="EMBL" id="SDN09208.1"/>
    </source>
</evidence>
<reference evidence="2" key="1">
    <citation type="submission" date="2016-10" db="EMBL/GenBank/DDBJ databases">
        <authorList>
            <person name="Varghese N."/>
            <person name="Submissions S."/>
        </authorList>
    </citation>
    <scope>NUCLEOTIDE SEQUENCE [LARGE SCALE GENOMIC DNA]</scope>
    <source>
        <strain evidence="2">CGMCC 1.6854</strain>
    </source>
</reference>
<proteinExistence type="predicted"/>
<sequence length="46" mass="5804">MIRKLKSKWHQLKFMYYHQMARDCLDPKLKENLIQKANYHRSNFSY</sequence>
<dbReference type="EMBL" id="FNHW01000001">
    <property type="protein sequence ID" value="SDN09208.1"/>
    <property type="molecule type" value="Genomic_DNA"/>
</dbReference>
<dbReference type="Proteomes" id="UP000199544">
    <property type="component" value="Unassembled WGS sequence"/>
</dbReference>
<accession>A0A1G9YIZ3</accession>
<organism evidence="1 2">
    <name type="scientific">Fictibacillus solisalsi</name>
    <dbReference type="NCBI Taxonomy" id="459525"/>
    <lineage>
        <taxon>Bacteria</taxon>
        <taxon>Bacillati</taxon>
        <taxon>Bacillota</taxon>
        <taxon>Bacilli</taxon>
        <taxon>Bacillales</taxon>
        <taxon>Fictibacillaceae</taxon>
        <taxon>Fictibacillus</taxon>
    </lineage>
</organism>
<evidence type="ECO:0000313" key="2">
    <source>
        <dbReference type="Proteomes" id="UP000199544"/>
    </source>
</evidence>
<keyword evidence="2" id="KW-1185">Reference proteome</keyword>
<name>A0A1G9YIZ3_9BACL</name>
<gene>
    <name evidence="1" type="ORF">SAMN04488137_3479</name>
</gene>
<dbReference type="AlphaFoldDB" id="A0A1G9YIZ3"/>